<dbReference type="InterPro" id="IPR029063">
    <property type="entry name" value="SAM-dependent_MTases_sf"/>
</dbReference>
<keyword evidence="1 4" id="KW-0489">Methyltransferase</keyword>
<evidence type="ECO:0000256" key="2">
    <source>
        <dbReference type="ARBA" id="ARBA00022679"/>
    </source>
</evidence>
<dbReference type="Pfam" id="PF13649">
    <property type="entry name" value="Methyltransf_25"/>
    <property type="match status" value="1"/>
</dbReference>
<accession>A0A1H7XAD3</accession>
<dbReference type="PANTHER" id="PTHR43861">
    <property type="entry name" value="TRANS-ACONITATE 2-METHYLTRANSFERASE-RELATED"/>
    <property type="match status" value="1"/>
</dbReference>
<dbReference type="Gene3D" id="3.40.50.150">
    <property type="entry name" value="Vaccinia Virus protein VP39"/>
    <property type="match status" value="1"/>
</dbReference>
<gene>
    <name evidence="4" type="ORF">SAMN05192533_102114</name>
</gene>
<dbReference type="PANTHER" id="PTHR43861:SF1">
    <property type="entry name" value="TRANS-ACONITATE 2-METHYLTRANSFERASE"/>
    <property type="match status" value="1"/>
</dbReference>
<dbReference type="STRING" id="930146.SAMN05192533_102114"/>
<dbReference type="RefSeq" id="WP_090741111.1">
    <property type="nucleotide sequence ID" value="NZ_FOBW01000002.1"/>
</dbReference>
<dbReference type="Proteomes" id="UP000198553">
    <property type="component" value="Unassembled WGS sequence"/>
</dbReference>
<feature type="domain" description="Methyltransferase" evidence="3">
    <location>
        <begin position="40"/>
        <end position="135"/>
    </location>
</feature>
<evidence type="ECO:0000259" key="3">
    <source>
        <dbReference type="Pfam" id="PF13649"/>
    </source>
</evidence>
<evidence type="ECO:0000256" key="1">
    <source>
        <dbReference type="ARBA" id="ARBA00022603"/>
    </source>
</evidence>
<proteinExistence type="predicted"/>
<dbReference type="OrthoDB" id="9811589at2"/>
<name>A0A1H7XAD3_9BACI</name>
<evidence type="ECO:0000313" key="5">
    <source>
        <dbReference type="Proteomes" id="UP000198553"/>
    </source>
</evidence>
<protein>
    <submittedName>
        <fullName evidence="4">Methyltransferase domain-containing protein</fullName>
    </submittedName>
</protein>
<dbReference type="EMBL" id="FOBW01000002">
    <property type="protein sequence ID" value="SEM30625.1"/>
    <property type="molecule type" value="Genomic_DNA"/>
</dbReference>
<keyword evidence="2 4" id="KW-0808">Transferase</keyword>
<dbReference type="GO" id="GO:0032259">
    <property type="term" value="P:methylation"/>
    <property type="evidence" value="ECO:0007669"/>
    <property type="project" value="UniProtKB-KW"/>
</dbReference>
<dbReference type="CDD" id="cd02440">
    <property type="entry name" value="AdoMet_MTases"/>
    <property type="match status" value="1"/>
</dbReference>
<reference evidence="5" key="1">
    <citation type="submission" date="2016-10" db="EMBL/GenBank/DDBJ databases">
        <authorList>
            <person name="Varghese N."/>
            <person name="Submissions S."/>
        </authorList>
    </citation>
    <scope>NUCLEOTIDE SEQUENCE [LARGE SCALE GENOMIC DNA]</scope>
    <source>
        <strain evidence="5">B48,IBRC-M 10115,DSM 25386,CECT 8001</strain>
    </source>
</reference>
<dbReference type="AlphaFoldDB" id="A0A1H7XAD3"/>
<dbReference type="Gene3D" id="2.20.25.110">
    <property type="entry name" value="S-adenosyl-L-methionine-dependent methyltransferases"/>
    <property type="match status" value="1"/>
</dbReference>
<dbReference type="GO" id="GO:0008168">
    <property type="term" value="F:methyltransferase activity"/>
    <property type="evidence" value="ECO:0007669"/>
    <property type="project" value="UniProtKB-KW"/>
</dbReference>
<dbReference type="InterPro" id="IPR041698">
    <property type="entry name" value="Methyltransf_25"/>
</dbReference>
<dbReference type="SUPFAM" id="SSF53335">
    <property type="entry name" value="S-adenosyl-L-methionine-dependent methyltransferases"/>
    <property type="match status" value="1"/>
</dbReference>
<evidence type="ECO:0000313" key="4">
    <source>
        <dbReference type="EMBL" id="SEM30625.1"/>
    </source>
</evidence>
<organism evidence="4 5">
    <name type="scientific">Mesobacillus persicus</name>
    <dbReference type="NCBI Taxonomy" id="930146"/>
    <lineage>
        <taxon>Bacteria</taxon>
        <taxon>Bacillati</taxon>
        <taxon>Bacillota</taxon>
        <taxon>Bacilli</taxon>
        <taxon>Bacillales</taxon>
        <taxon>Bacillaceae</taxon>
        <taxon>Mesobacillus</taxon>
    </lineage>
</organism>
<sequence length="250" mass="28740">MTYQRFAYLYDTLMEDVPYDRWVEWIIHSTDKHGFGKKKIMDLACGTGELSVRLAKAGFDVTGIDLSEDMLAVAHTKADGNGLSIPFYHQDMTELTSLGQFEMIGIFCDSLNYLPETTDVEKTFAGVFQHLEPGGLFLFDVHSLYKMEVIFQEGPFTLTDENISYIWECFQGEYPLSVEHELTFFVLDEETGQYDRVEEYHFQRTYEIEKYIQMLNAAGFELVDIMADFKPGEPGPEAERILFTARKGLS</sequence>
<keyword evidence="5" id="KW-1185">Reference proteome</keyword>